<accession>A0A9X2Q159</accession>
<sequence>MADDAPFPEPDDAARSGAGSASWEPYQSPQGGRGGALRLLRRYAFSITAGTIALAIGLLIYFAPTRLTSPPADDEPTSTLSVDSQPPGAVVIVGADTAGVTPINNHPLSPGTYLVTIDRADYGSRDTVITLSAGQSAALSPRFSRDESSVAAQDQAAARSQGSAPAGLSPGEPSPSSPSPSPPGPGDETPGSASDSPTANGQPDPSTAPAAGDIAPVTGTLVLRATPDRATVALDGEEVGATPATLTEVTTGTYEVTFSRLGHKTVTRRVDVSATDTATVTATLKRRTGHLRVLVRPWGSIYIDDQRRAENSDVWYDTTLPAGPHTITAHHPALGEKSRPVTVAPQDTQSVVVDLREQ</sequence>
<feature type="compositionally biased region" description="Polar residues" evidence="1">
    <location>
        <begin position="193"/>
        <end position="205"/>
    </location>
</feature>
<dbReference type="AlphaFoldDB" id="A0A9X2Q159"/>
<feature type="transmembrane region" description="Helical" evidence="2">
    <location>
        <begin position="43"/>
        <end position="63"/>
    </location>
</feature>
<feature type="compositionally biased region" description="Low complexity" evidence="1">
    <location>
        <begin position="162"/>
        <end position="171"/>
    </location>
</feature>
<reference evidence="4" key="1">
    <citation type="submission" date="2022-08" db="EMBL/GenBank/DDBJ databases">
        <title>Genomic Encyclopedia of Type Strains, Phase V (KMG-V): Genome sequencing to study the core and pangenomes of soil and plant-associated prokaryotes.</title>
        <authorList>
            <person name="Whitman W."/>
        </authorList>
    </citation>
    <scope>NUCLEOTIDE SEQUENCE</scope>
    <source>
        <strain evidence="5">SP3026</strain>
        <strain evidence="4">SP3049</strain>
    </source>
</reference>
<feature type="domain" description="PEGA" evidence="3">
    <location>
        <begin position="78"/>
        <end position="142"/>
    </location>
</feature>
<dbReference type="PANTHER" id="PTHR36194">
    <property type="entry name" value="S-LAYER-LIKE PROTEIN"/>
    <property type="match status" value="1"/>
</dbReference>
<dbReference type="GeneID" id="83727185"/>
<protein>
    <recommendedName>
        <fullName evidence="3">PEGA domain-containing protein</fullName>
    </recommendedName>
</protein>
<dbReference type="EMBL" id="JANUAE010000003">
    <property type="protein sequence ID" value="MCS3709336.1"/>
    <property type="molecule type" value="Genomic_DNA"/>
</dbReference>
<dbReference type="PANTHER" id="PTHR36194:SF1">
    <property type="entry name" value="S-LAYER-LIKE PROTEIN"/>
    <property type="match status" value="1"/>
</dbReference>
<name>A0A9X2Q159_9BACT</name>
<dbReference type="Pfam" id="PF08308">
    <property type="entry name" value="PEGA"/>
    <property type="match status" value="2"/>
</dbReference>
<feature type="region of interest" description="Disordered" evidence="1">
    <location>
        <begin position="1"/>
        <end position="32"/>
    </location>
</feature>
<gene>
    <name evidence="5" type="ORF">GGP45_002333</name>
    <name evidence="4" type="ORF">GGP61_000939</name>
</gene>
<keyword evidence="2" id="KW-0812">Transmembrane</keyword>
<dbReference type="Proteomes" id="UP001155144">
    <property type="component" value="Unassembled WGS sequence"/>
</dbReference>
<dbReference type="EMBL" id="JANUBL010000003">
    <property type="protein sequence ID" value="MCS4121980.1"/>
    <property type="molecule type" value="Genomic_DNA"/>
</dbReference>
<keyword evidence="2" id="KW-1133">Transmembrane helix</keyword>
<dbReference type="RefSeq" id="WP_011403047.1">
    <property type="nucleotide sequence ID" value="NZ_CALTRY010000005.1"/>
</dbReference>
<evidence type="ECO:0000256" key="1">
    <source>
        <dbReference type="SAM" id="MobiDB-lite"/>
    </source>
</evidence>
<proteinExistence type="predicted"/>
<feature type="region of interest" description="Disordered" evidence="1">
    <location>
        <begin position="336"/>
        <end position="358"/>
    </location>
</feature>
<feature type="region of interest" description="Disordered" evidence="1">
    <location>
        <begin position="135"/>
        <end position="213"/>
    </location>
</feature>
<evidence type="ECO:0000313" key="5">
    <source>
        <dbReference type="EMBL" id="MCS4121980.1"/>
    </source>
</evidence>
<dbReference type="Proteomes" id="UP001155057">
    <property type="component" value="Unassembled WGS sequence"/>
</dbReference>
<evidence type="ECO:0000313" key="6">
    <source>
        <dbReference type="Proteomes" id="UP001155057"/>
    </source>
</evidence>
<keyword evidence="2" id="KW-0472">Membrane</keyword>
<dbReference type="InterPro" id="IPR013229">
    <property type="entry name" value="PEGA"/>
</dbReference>
<feature type="compositionally biased region" description="Pro residues" evidence="1">
    <location>
        <begin position="172"/>
        <end position="185"/>
    </location>
</feature>
<feature type="domain" description="PEGA" evidence="3">
    <location>
        <begin position="219"/>
        <end position="286"/>
    </location>
</feature>
<organism evidence="4 6">
    <name type="scientific">Salinibacter ruber</name>
    <dbReference type="NCBI Taxonomy" id="146919"/>
    <lineage>
        <taxon>Bacteria</taxon>
        <taxon>Pseudomonadati</taxon>
        <taxon>Rhodothermota</taxon>
        <taxon>Rhodothermia</taxon>
        <taxon>Rhodothermales</taxon>
        <taxon>Salinibacteraceae</taxon>
        <taxon>Salinibacter</taxon>
    </lineage>
</organism>
<evidence type="ECO:0000256" key="2">
    <source>
        <dbReference type="SAM" id="Phobius"/>
    </source>
</evidence>
<evidence type="ECO:0000313" key="4">
    <source>
        <dbReference type="EMBL" id="MCS3709336.1"/>
    </source>
</evidence>
<comment type="caution">
    <text evidence="4">The sequence shown here is derived from an EMBL/GenBank/DDBJ whole genome shotgun (WGS) entry which is preliminary data.</text>
</comment>
<evidence type="ECO:0000259" key="3">
    <source>
        <dbReference type="Pfam" id="PF08308"/>
    </source>
</evidence>